<keyword evidence="3 7" id="KW-0547">Nucleotide-binding</keyword>
<dbReference type="PANTHER" id="PTHR43051:SF1">
    <property type="entry name" value="POLYNUCLEOTIDE ADENYLYLTRANSFERASE FAMILY PROTEIN"/>
    <property type="match status" value="1"/>
</dbReference>
<dbReference type="InterPro" id="IPR002646">
    <property type="entry name" value="PolA_pol_head_dom"/>
</dbReference>
<keyword evidence="6 7" id="KW-0804">Transcription</keyword>
<dbReference type="GO" id="GO:0043633">
    <property type="term" value="P:polyadenylation-dependent RNA catabolic process"/>
    <property type="evidence" value="ECO:0007669"/>
    <property type="project" value="InterPro"/>
</dbReference>
<feature type="compositionally biased region" description="Basic and acidic residues" evidence="9">
    <location>
        <begin position="466"/>
        <end position="478"/>
    </location>
</feature>
<dbReference type="PANTHER" id="PTHR43051">
    <property type="entry name" value="POLYNUCLEOTIDE ADENYLYLTRANSFERASE FAMILY PROTEIN"/>
    <property type="match status" value="1"/>
</dbReference>
<dbReference type="Proteomes" id="UP000243374">
    <property type="component" value="Unassembled WGS sequence"/>
</dbReference>
<dbReference type="SUPFAM" id="SSF81891">
    <property type="entry name" value="Poly A polymerase C-terminal region-like"/>
    <property type="match status" value="1"/>
</dbReference>
<reference evidence="13 14" key="1">
    <citation type="submission" date="2016-10" db="EMBL/GenBank/DDBJ databases">
        <authorList>
            <person name="Varghese N."/>
            <person name="Submissions S."/>
        </authorList>
    </citation>
    <scope>NUCLEOTIDE SEQUENCE [LARGE SCALE GENOMIC DNA]</scope>
    <source>
        <strain evidence="13 14">22B</strain>
    </source>
</reference>
<dbReference type="Pfam" id="PF12627">
    <property type="entry name" value="PolyA_pol_RNAbd"/>
    <property type="match status" value="1"/>
</dbReference>
<dbReference type="EMBL" id="FOSF01000026">
    <property type="protein sequence ID" value="SFK11154.1"/>
    <property type="molecule type" value="Genomic_DNA"/>
</dbReference>
<feature type="region of interest" description="Disordered" evidence="9">
    <location>
        <begin position="466"/>
        <end position="499"/>
    </location>
</feature>
<evidence type="ECO:0000256" key="6">
    <source>
        <dbReference type="ARBA" id="ARBA00023163"/>
    </source>
</evidence>
<evidence type="ECO:0000256" key="2">
    <source>
        <dbReference type="ARBA" id="ARBA00022679"/>
    </source>
</evidence>
<dbReference type="InterPro" id="IPR043519">
    <property type="entry name" value="NT_sf"/>
</dbReference>
<dbReference type="NCBIfam" id="TIGR01942">
    <property type="entry name" value="pcnB"/>
    <property type="match status" value="1"/>
</dbReference>
<evidence type="ECO:0000256" key="7">
    <source>
        <dbReference type="HAMAP-Rule" id="MF_00957"/>
    </source>
</evidence>
<keyword evidence="1 7" id="KW-0507">mRNA processing</keyword>
<evidence type="ECO:0000256" key="5">
    <source>
        <dbReference type="ARBA" id="ARBA00022884"/>
    </source>
</evidence>
<evidence type="ECO:0000256" key="9">
    <source>
        <dbReference type="SAM" id="MobiDB-lite"/>
    </source>
</evidence>
<organism evidence="13 14">
    <name type="scientific">Succinivibrio dextrinosolvens</name>
    <dbReference type="NCBI Taxonomy" id="83771"/>
    <lineage>
        <taxon>Bacteria</taxon>
        <taxon>Pseudomonadati</taxon>
        <taxon>Pseudomonadota</taxon>
        <taxon>Gammaproteobacteria</taxon>
        <taxon>Aeromonadales</taxon>
        <taxon>Succinivibrionaceae</taxon>
        <taxon>Succinivibrio</taxon>
    </lineage>
</organism>
<feature type="domain" description="Poly A polymerase head" evidence="10">
    <location>
        <begin position="68"/>
        <end position="202"/>
    </location>
</feature>
<gene>
    <name evidence="7" type="primary">pcnB</name>
    <name evidence="13" type="ORF">SAMN04487865_10264</name>
</gene>
<evidence type="ECO:0000259" key="12">
    <source>
        <dbReference type="Pfam" id="PF12627"/>
    </source>
</evidence>
<sequence length="520" mass="60008">MFGFRRIKIITPLDSLDISSLKSSKALAKKHGSSKLVVSTDDLRINLNEISSYAMRVVATLQKHHYEAYLVGGCIRDLLLGKKPKDFDVSTNATPEQIRQIFVSNSRIIGRRFKIVHVLQGKEIIEVTTFRSNKVATSKPHSGRTRVKAESGMLIRDNVYGKNIIEDSQRRDFTINALYLDPVKKVIYDFNGGLYDMQQGVIDIIGDPETRYSEDPVRMIRALRFCAKLGFKISRRTLSPIKKMASNLNAVSNARMFEEVNKLFLTGHGLQTFRTLRKYNIFELLFPAAGELLDNQNYINFVEYALSSSDKRYQEDKRNMPHFLYAVILWAVFQKRMFISNQTYNSAVVLVPQNKLISGLLNDIITEQNRITDMPMAVADSIRSLWRMQLTLDDIENCNVDEIAARNIFRASYDFLTLRGKFEPYLKNAVNFWEPYYIKSKELADKRKAKKEELILGRKARKKEKLAQKKRAYEEKLASKKAKRKANEESFDDEANLSAKRKKQLEKARAWRAAMHLDVK</sequence>
<comment type="function">
    <text evidence="7">Adds poly(A) tail to the 3' end of many RNAs, which usually targets these RNAs for decay. Plays a significant role in the global control of gene expression, through influencing the rate of transcript degradation, and in the general RNA quality control.</text>
</comment>
<feature type="active site" evidence="7">
    <location>
        <position position="86"/>
    </location>
</feature>
<dbReference type="GO" id="GO:1990817">
    <property type="term" value="F:poly(A) RNA polymerase activity"/>
    <property type="evidence" value="ECO:0007669"/>
    <property type="project" value="UniProtKB-UniRule"/>
</dbReference>
<feature type="active site" evidence="7">
    <location>
        <position position="88"/>
    </location>
</feature>
<protein>
    <recommendedName>
        <fullName evidence="7">Poly(A) polymerase I</fullName>
        <shortName evidence="7">PAP I</shortName>
        <ecNumber evidence="7">2.7.7.19</ecNumber>
    </recommendedName>
</protein>
<dbReference type="InterPro" id="IPR052191">
    <property type="entry name" value="tRNA_ntf/polyA_polymerase_I"/>
</dbReference>
<feature type="domain" description="tRNA nucleotidyltransferase/poly(A) polymerase RNA and SrmB- binding" evidence="12">
    <location>
        <begin position="230"/>
        <end position="289"/>
    </location>
</feature>
<dbReference type="InterPro" id="IPR025866">
    <property type="entry name" value="PolyA_pol_arg_C_dom"/>
</dbReference>
<evidence type="ECO:0000256" key="3">
    <source>
        <dbReference type="ARBA" id="ARBA00022741"/>
    </source>
</evidence>
<dbReference type="AlphaFoldDB" id="A0A662ZAN3"/>
<evidence type="ECO:0000256" key="1">
    <source>
        <dbReference type="ARBA" id="ARBA00022664"/>
    </source>
</evidence>
<feature type="domain" description="Polymerase A arginine-rich C-terminal" evidence="11">
    <location>
        <begin position="362"/>
        <end position="455"/>
    </location>
</feature>
<evidence type="ECO:0000256" key="8">
    <source>
        <dbReference type="RuleBase" id="RU003953"/>
    </source>
</evidence>
<keyword evidence="5 7" id="KW-0694">RNA-binding</keyword>
<dbReference type="Gene3D" id="3.30.460.10">
    <property type="entry name" value="Beta Polymerase, domain 2"/>
    <property type="match status" value="1"/>
</dbReference>
<dbReference type="CDD" id="cd05398">
    <property type="entry name" value="NT_ClassII-CCAase"/>
    <property type="match status" value="1"/>
</dbReference>
<comment type="similarity">
    <text evidence="7 8">Belongs to the tRNA nucleotidyltransferase/poly(A) polymerase family.</text>
</comment>
<dbReference type="Pfam" id="PF01743">
    <property type="entry name" value="PolyA_pol"/>
    <property type="match status" value="1"/>
</dbReference>
<dbReference type="HAMAP" id="MF_00957">
    <property type="entry name" value="PolyA_pol"/>
    <property type="match status" value="1"/>
</dbReference>
<dbReference type="Gene3D" id="1.10.3090.10">
    <property type="entry name" value="cca-adding enzyme, domain 2"/>
    <property type="match status" value="1"/>
</dbReference>
<dbReference type="RefSeq" id="WP_074840747.1">
    <property type="nucleotide sequence ID" value="NZ_CP047056.1"/>
</dbReference>
<name>A0A662ZAN3_9GAMM</name>
<dbReference type="OrthoDB" id="9805698at2"/>
<keyword evidence="4 7" id="KW-0067">ATP-binding</keyword>
<feature type="active site" evidence="7">
    <location>
        <position position="172"/>
    </location>
</feature>
<dbReference type="GO" id="GO:0006397">
    <property type="term" value="P:mRNA processing"/>
    <property type="evidence" value="ECO:0007669"/>
    <property type="project" value="UniProtKB-KW"/>
</dbReference>
<evidence type="ECO:0000313" key="13">
    <source>
        <dbReference type="EMBL" id="SFK11154.1"/>
    </source>
</evidence>
<proteinExistence type="inferred from homology"/>
<dbReference type="InterPro" id="IPR032828">
    <property type="entry name" value="PolyA_RNA-bd"/>
</dbReference>
<keyword evidence="14" id="KW-1185">Reference proteome</keyword>
<evidence type="ECO:0000259" key="11">
    <source>
        <dbReference type="Pfam" id="PF12626"/>
    </source>
</evidence>
<dbReference type="Pfam" id="PF12626">
    <property type="entry name" value="PolyA_pol_arg_C"/>
    <property type="match status" value="1"/>
</dbReference>
<comment type="catalytic activity">
    <reaction evidence="7">
        <text>RNA(n) + ATP = RNA(n)-3'-adenine ribonucleotide + diphosphate</text>
        <dbReference type="Rhea" id="RHEA:11332"/>
        <dbReference type="Rhea" id="RHEA-COMP:14527"/>
        <dbReference type="Rhea" id="RHEA-COMP:17347"/>
        <dbReference type="ChEBI" id="CHEBI:30616"/>
        <dbReference type="ChEBI" id="CHEBI:33019"/>
        <dbReference type="ChEBI" id="CHEBI:140395"/>
        <dbReference type="ChEBI" id="CHEBI:173115"/>
        <dbReference type="EC" id="2.7.7.19"/>
    </reaction>
</comment>
<evidence type="ECO:0000313" key="14">
    <source>
        <dbReference type="Proteomes" id="UP000243374"/>
    </source>
</evidence>
<accession>A0A662ZAN3</accession>
<evidence type="ECO:0000259" key="10">
    <source>
        <dbReference type="Pfam" id="PF01743"/>
    </source>
</evidence>
<dbReference type="GO" id="GO:0005524">
    <property type="term" value="F:ATP binding"/>
    <property type="evidence" value="ECO:0007669"/>
    <property type="project" value="UniProtKB-UniRule"/>
</dbReference>
<dbReference type="SUPFAM" id="SSF81301">
    <property type="entry name" value="Nucleotidyltransferase"/>
    <property type="match status" value="1"/>
</dbReference>
<dbReference type="GO" id="GO:0003723">
    <property type="term" value="F:RNA binding"/>
    <property type="evidence" value="ECO:0007669"/>
    <property type="project" value="UniProtKB-UniRule"/>
</dbReference>
<keyword evidence="2 7" id="KW-0808">Transferase</keyword>
<dbReference type="InterPro" id="IPR010206">
    <property type="entry name" value="PolA_pol_I"/>
</dbReference>
<evidence type="ECO:0000256" key="4">
    <source>
        <dbReference type="ARBA" id="ARBA00022840"/>
    </source>
</evidence>
<dbReference type="EC" id="2.7.7.19" evidence="7"/>